<keyword evidence="3 8" id="KW-0132">Cell division</keyword>
<evidence type="ECO:0000256" key="2">
    <source>
        <dbReference type="ARBA" id="ARBA00005898"/>
    </source>
</evidence>
<evidence type="ECO:0000256" key="6">
    <source>
        <dbReference type="ARBA" id="ARBA00023306"/>
    </source>
</evidence>
<keyword evidence="8" id="KW-0067">ATP-binding</keyword>
<name>A0ABZ3J130_SPOA4</name>
<dbReference type="InterPro" id="IPR036615">
    <property type="entry name" value="Mur_ligase_C_dom_sf"/>
</dbReference>
<dbReference type="InterPro" id="IPR000713">
    <property type="entry name" value="Mur_ligase_N"/>
</dbReference>
<dbReference type="NCBIfam" id="NF001124">
    <property type="entry name" value="PRK00139.1-2"/>
    <property type="match status" value="1"/>
</dbReference>
<dbReference type="EMBL" id="CP155571">
    <property type="protein sequence ID" value="XFO72068.1"/>
    <property type="molecule type" value="Genomic_DNA"/>
</dbReference>
<dbReference type="InterPro" id="IPR005761">
    <property type="entry name" value="UDP-N-AcMur-Glu-dNH2Pim_ligase"/>
</dbReference>
<evidence type="ECO:0000256" key="7">
    <source>
        <dbReference type="ARBA" id="ARBA00023316"/>
    </source>
</evidence>
<comment type="pathway">
    <text evidence="1 8 9">Cell wall biogenesis; peptidoglycan biosynthesis.</text>
</comment>
<evidence type="ECO:0000259" key="11">
    <source>
        <dbReference type="Pfam" id="PF02875"/>
    </source>
</evidence>
<feature type="binding site" evidence="8">
    <location>
        <position position="390"/>
    </location>
    <ligand>
        <name>meso-2,6-diaminopimelate</name>
        <dbReference type="ChEBI" id="CHEBI:57791"/>
    </ligand>
</feature>
<dbReference type="InterPro" id="IPR036565">
    <property type="entry name" value="Mur-like_cat_sf"/>
</dbReference>
<dbReference type="SUPFAM" id="SSF63418">
    <property type="entry name" value="MurE/MurF N-terminal domain"/>
    <property type="match status" value="1"/>
</dbReference>
<keyword evidence="7 8" id="KW-0961">Cell wall biogenesis/degradation</keyword>
<comment type="function">
    <text evidence="8">Catalyzes the addition of meso-diaminopimelic acid to the nucleotide precursor UDP-N-acetylmuramoyl-L-alanyl-D-glutamate (UMAG) in the biosynthesis of bacterial cell-wall peptidoglycan.</text>
</comment>
<comment type="subcellular location">
    <subcellularLocation>
        <location evidence="8 9">Cytoplasm</location>
    </subcellularLocation>
</comment>
<dbReference type="InterPro" id="IPR004101">
    <property type="entry name" value="Mur_ligase_C"/>
</dbReference>
<feature type="binding site" evidence="8">
    <location>
        <begin position="414"/>
        <end position="417"/>
    </location>
    <ligand>
        <name>meso-2,6-diaminopimelate</name>
        <dbReference type="ChEBI" id="CHEBI:57791"/>
    </ligand>
</feature>
<dbReference type="Pfam" id="PF01225">
    <property type="entry name" value="Mur_ligase"/>
    <property type="match status" value="1"/>
</dbReference>
<feature type="binding site" evidence="8">
    <location>
        <begin position="114"/>
        <end position="120"/>
    </location>
    <ligand>
        <name>ATP</name>
        <dbReference type="ChEBI" id="CHEBI:30616"/>
    </ligand>
</feature>
<feature type="binding site" evidence="8">
    <location>
        <position position="155"/>
    </location>
    <ligand>
        <name>UDP-N-acetyl-alpha-D-muramoyl-L-alanyl-D-glutamate</name>
        <dbReference type="ChEBI" id="CHEBI:83900"/>
    </ligand>
</feature>
<feature type="short sequence motif" description="Meso-diaminopimelate recognition motif" evidence="8">
    <location>
        <begin position="414"/>
        <end position="417"/>
    </location>
</feature>
<comment type="similarity">
    <text evidence="2 8">Belongs to the MurCDEF family. MurE subfamily.</text>
</comment>
<feature type="binding site" evidence="8">
    <location>
        <position position="472"/>
    </location>
    <ligand>
        <name>meso-2,6-diaminopimelate</name>
        <dbReference type="ChEBI" id="CHEBI:57791"/>
    </ligand>
</feature>
<dbReference type="InterPro" id="IPR013221">
    <property type="entry name" value="Mur_ligase_cen"/>
</dbReference>
<evidence type="ECO:0000256" key="9">
    <source>
        <dbReference type="RuleBase" id="RU004135"/>
    </source>
</evidence>
<dbReference type="Pfam" id="PF02875">
    <property type="entry name" value="Mur_ligase_C"/>
    <property type="match status" value="1"/>
</dbReference>
<feature type="binding site" evidence="8">
    <location>
        <position position="191"/>
    </location>
    <ligand>
        <name>UDP-N-acetyl-alpha-D-muramoyl-L-alanyl-D-glutamate</name>
        <dbReference type="ChEBI" id="CHEBI:83900"/>
    </ligand>
</feature>
<evidence type="ECO:0000313" key="13">
    <source>
        <dbReference type="EMBL" id="XFO72068.1"/>
    </source>
</evidence>
<protein>
    <recommendedName>
        <fullName evidence="8">UDP-N-acetylmuramoyl-L-alanyl-D-glutamate--2,6-diaminopimelate ligase</fullName>
        <ecNumber evidence="8">6.3.2.13</ecNumber>
    </recommendedName>
    <alternativeName>
        <fullName evidence="8">Meso-A2pm-adding enzyme</fullName>
    </alternativeName>
    <alternativeName>
        <fullName evidence="8">Meso-diaminopimelate-adding enzyme</fullName>
    </alternativeName>
    <alternativeName>
        <fullName evidence="8">UDP-MurNAc-L-Ala-D-Glu:meso-diaminopimelate ligase</fullName>
    </alternativeName>
    <alternativeName>
        <fullName evidence="8">UDP-MurNAc-tripeptide synthetase</fullName>
    </alternativeName>
    <alternativeName>
        <fullName evidence="8">UDP-N-acetylmuramyl-tripeptide synthetase</fullName>
    </alternativeName>
</protein>
<dbReference type="Gene3D" id="3.90.190.20">
    <property type="entry name" value="Mur ligase, C-terminal domain"/>
    <property type="match status" value="1"/>
</dbReference>
<dbReference type="EC" id="6.3.2.13" evidence="8"/>
<evidence type="ECO:0000259" key="10">
    <source>
        <dbReference type="Pfam" id="PF01225"/>
    </source>
</evidence>
<dbReference type="PANTHER" id="PTHR23135">
    <property type="entry name" value="MUR LIGASE FAMILY MEMBER"/>
    <property type="match status" value="1"/>
</dbReference>
<dbReference type="NCBIfam" id="TIGR01085">
    <property type="entry name" value="murE"/>
    <property type="match status" value="1"/>
</dbReference>
<keyword evidence="14" id="KW-1185">Reference proteome</keyword>
<feature type="binding site" evidence="8">
    <location>
        <position position="476"/>
    </location>
    <ligand>
        <name>meso-2,6-diaminopimelate</name>
        <dbReference type="ChEBI" id="CHEBI:57791"/>
    </ligand>
</feature>
<keyword evidence="4 8" id="KW-0133">Cell shape</keyword>
<dbReference type="HAMAP" id="MF_00208">
    <property type="entry name" value="MurE"/>
    <property type="match status" value="1"/>
</dbReference>
<evidence type="ECO:0000313" key="14">
    <source>
        <dbReference type="Proteomes" id="UP000216052"/>
    </source>
</evidence>
<evidence type="ECO:0000256" key="3">
    <source>
        <dbReference type="ARBA" id="ARBA00022618"/>
    </source>
</evidence>
<evidence type="ECO:0000259" key="12">
    <source>
        <dbReference type="Pfam" id="PF08245"/>
    </source>
</evidence>
<proteinExistence type="inferred from homology"/>
<keyword evidence="6 8" id="KW-0131">Cell cycle</keyword>
<feature type="binding site" evidence="8">
    <location>
        <position position="183"/>
    </location>
    <ligand>
        <name>UDP-N-acetyl-alpha-D-muramoyl-L-alanyl-D-glutamate</name>
        <dbReference type="ChEBI" id="CHEBI:83900"/>
    </ligand>
</feature>
<evidence type="ECO:0000256" key="4">
    <source>
        <dbReference type="ARBA" id="ARBA00022960"/>
    </source>
</evidence>
<organism evidence="13 14">
    <name type="scientific">Sporomusa acidovorans (strain ATCC 49682 / DSM 3132 / Mol)</name>
    <dbReference type="NCBI Taxonomy" id="1123286"/>
    <lineage>
        <taxon>Bacteria</taxon>
        <taxon>Bacillati</taxon>
        <taxon>Bacillota</taxon>
        <taxon>Negativicutes</taxon>
        <taxon>Selenomonadales</taxon>
        <taxon>Sporomusaceae</taxon>
        <taxon>Sporomusa</taxon>
    </lineage>
</organism>
<dbReference type="Proteomes" id="UP000216052">
    <property type="component" value="Chromosome"/>
</dbReference>
<comment type="caution">
    <text evidence="8">Lacks conserved residue(s) required for the propagation of feature annotation.</text>
</comment>
<dbReference type="NCBIfam" id="NF001126">
    <property type="entry name" value="PRK00139.1-4"/>
    <property type="match status" value="1"/>
</dbReference>
<reference evidence="13" key="1">
    <citation type="submission" date="2024-05" db="EMBL/GenBank/DDBJ databases">
        <title>Isolation and characterization of Sporomusa carbonis sp. nov., a carboxydotrophic hydrogenogen in the genus of Sporomusa isolated from a charcoal burning pile.</title>
        <authorList>
            <person name="Boeer T."/>
            <person name="Rosenbaum F."/>
            <person name="Eysell L."/>
            <person name="Mueller V."/>
            <person name="Daniel R."/>
            <person name="Poehlein A."/>
        </authorList>
    </citation>
    <scope>NUCLEOTIDE SEQUENCE [LARGE SCALE GENOMIC DNA]</scope>
    <source>
        <strain evidence="13">DSM 3132</strain>
    </source>
</reference>
<dbReference type="RefSeq" id="WP_093795314.1">
    <property type="nucleotide sequence ID" value="NZ_CP155571.1"/>
</dbReference>
<comment type="cofactor">
    <cofactor evidence="8">
        <name>Mg(2+)</name>
        <dbReference type="ChEBI" id="CHEBI:18420"/>
    </cofactor>
</comment>
<dbReference type="SUPFAM" id="SSF53623">
    <property type="entry name" value="MurD-like peptide ligases, catalytic domain"/>
    <property type="match status" value="1"/>
</dbReference>
<dbReference type="GO" id="GO:0008765">
    <property type="term" value="F:UDP-N-acetylmuramoylalanyl-D-glutamate-2,6-diaminopimelate ligase activity"/>
    <property type="evidence" value="ECO:0007669"/>
    <property type="project" value="UniProtKB-EC"/>
</dbReference>
<feature type="domain" description="Mur ligase C-terminal" evidence="11">
    <location>
        <begin position="341"/>
        <end position="474"/>
    </location>
</feature>
<feature type="binding site" evidence="8">
    <location>
        <begin position="156"/>
        <end position="157"/>
    </location>
    <ligand>
        <name>UDP-N-acetyl-alpha-D-muramoyl-L-alanyl-D-glutamate</name>
        <dbReference type="ChEBI" id="CHEBI:83900"/>
    </ligand>
</feature>
<dbReference type="Gene3D" id="3.40.1190.10">
    <property type="entry name" value="Mur-like, catalytic domain"/>
    <property type="match status" value="1"/>
</dbReference>
<keyword evidence="8" id="KW-0547">Nucleotide-binding</keyword>
<dbReference type="InterPro" id="IPR035911">
    <property type="entry name" value="MurE/MurF_N"/>
</dbReference>
<feature type="domain" description="Mur ligase N-terminal catalytic" evidence="10">
    <location>
        <begin position="25"/>
        <end position="95"/>
    </location>
</feature>
<feature type="binding site" evidence="8">
    <location>
        <position position="32"/>
    </location>
    <ligand>
        <name>UDP-N-acetyl-alpha-D-muramoyl-L-alanyl-D-glutamate</name>
        <dbReference type="ChEBI" id="CHEBI:83900"/>
    </ligand>
</feature>
<dbReference type="PANTHER" id="PTHR23135:SF4">
    <property type="entry name" value="UDP-N-ACETYLMURAMOYL-L-ALANYL-D-GLUTAMATE--2,6-DIAMINOPIMELATE LIGASE MURE HOMOLOG, CHLOROPLASTIC"/>
    <property type="match status" value="1"/>
</dbReference>
<keyword evidence="8" id="KW-0963">Cytoplasm</keyword>
<dbReference type="Pfam" id="PF08245">
    <property type="entry name" value="Mur_ligase_M"/>
    <property type="match status" value="1"/>
</dbReference>
<gene>
    <name evidence="13" type="primary">murE_2</name>
    <name evidence="8" type="synonym">murE</name>
    <name evidence="13" type="ORF">SPACI_021140</name>
</gene>
<comment type="PTM">
    <text evidence="8">Carboxylation is probably crucial for Mg(2+) binding and, consequently, for the gamma-phosphate positioning of ATP.</text>
</comment>
<feature type="domain" description="Mur ligase central" evidence="12">
    <location>
        <begin position="112"/>
        <end position="319"/>
    </location>
</feature>
<comment type="catalytic activity">
    <reaction evidence="8">
        <text>UDP-N-acetyl-alpha-D-muramoyl-L-alanyl-D-glutamate + meso-2,6-diaminopimelate + ATP = UDP-N-acetyl-alpha-D-muramoyl-L-alanyl-gamma-D-glutamyl-meso-2,6-diaminopimelate + ADP + phosphate + H(+)</text>
        <dbReference type="Rhea" id="RHEA:23676"/>
        <dbReference type="ChEBI" id="CHEBI:15378"/>
        <dbReference type="ChEBI" id="CHEBI:30616"/>
        <dbReference type="ChEBI" id="CHEBI:43474"/>
        <dbReference type="ChEBI" id="CHEBI:57791"/>
        <dbReference type="ChEBI" id="CHEBI:83900"/>
        <dbReference type="ChEBI" id="CHEBI:83905"/>
        <dbReference type="ChEBI" id="CHEBI:456216"/>
        <dbReference type="EC" id="6.3.2.13"/>
    </reaction>
</comment>
<keyword evidence="8" id="KW-0460">Magnesium</keyword>
<evidence type="ECO:0000256" key="1">
    <source>
        <dbReference type="ARBA" id="ARBA00004752"/>
    </source>
</evidence>
<sequence>MAKNLKQLAALLLNPLIRGRLDHAIEAVAHDSRKVVPGTLFFCLTGAHVDGHNFISEAVRSGAVAVVVERDVPDIPEGSATIIKVKDTREAMQAIVPCYFDYPGHKLRMIGVTGTNGKTTTTYLIRDILRKAGHKVGLIGTIQTLIDDKALPIKNTTPDVIELQSTLAAMVSSGMEYAVMEVSSHALALNRVAGCEFDVGIFTNMTQDHLDFHQTFENYIDAKAKLFRSLNQSTNRKTGKTAVINLDDGAGAIMAKNSDCPVISYAVQHHDAVLTASKVNVKASGSSFRITGPFGDMELTLTITGMFNVYNVLAAVGAALAEKVSPDMIKEALAGFTSVPGRFELVQAGQSFTVIVDYAHTPDGLENVLKTAKQFVQGKIIVVFGCGGDRDRTKRPIMGKLAVQYGDIVLATSDNPRSEDPHKILLDIEAGIKEALPADHPGKSYEVIADRRQAITRAIQLAGPTDVVLIAGKGHETYQILKEKTIDFDDRQVAREVIKEMMENG</sequence>
<accession>A0ABZ3J130</accession>
<evidence type="ECO:0000256" key="5">
    <source>
        <dbReference type="ARBA" id="ARBA00022984"/>
    </source>
</evidence>
<dbReference type="SUPFAM" id="SSF53244">
    <property type="entry name" value="MurD-like peptide ligases, peptide-binding domain"/>
    <property type="match status" value="1"/>
</dbReference>
<keyword evidence="8 13" id="KW-0436">Ligase</keyword>
<evidence type="ECO:0000256" key="8">
    <source>
        <dbReference type="HAMAP-Rule" id="MF_00208"/>
    </source>
</evidence>
<dbReference type="Gene3D" id="3.40.1390.10">
    <property type="entry name" value="MurE/MurF, N-terminal domain"/>
    <property type="match status" value="1"/>
</dbReference>
<keyword evidence="5 8" id="KW-0573">Peptidoglycan synthesis</keyword>
<feature type="modified residue" description="N6-carboxylysine" evidence="8">
    <location>
        <position position="223"/>
    </location>
</feature>